<feature type="region of interest" description="Disordered" evidence="1">
    <location>
        <begin position="1"/>
        <end position="22"/>
    </location>
</feature>
<accession>A0ABT5JIX3</accession>
<name>A0ABT5JIX3_RHOTP</name>
<gene>
    <name evidence="2" type="ORF">PQJ73_27915</name>
</gene>
<evidence type="ECO:0000313" key="3">
    <source>
        <dbReference type="Proteomes" id="UP001165652"/>
    </source>
</evidence>
<dbReference type="InterPro" id="IPR014710">
    <property type="entry name" value="RmlC-like_jellyroll"/>
</dbReference>
<comment type="caution">
    <text evidence="2">The sequence shown here is derived from an EMBL/GenBank/DDBJ whole genome shotgun (WGS) entry which is preliminary data.</text>
</comment>
<dbReference type="SUPFAM" id="SSF51182">
    <property type="entry name" value="RmlC-like cupins"/>
    <property type="match status" value="2"/>
</dbReference>
<evidence type="ECO:0008006" key="4">
    <source>
        <dbReference type="Google" id="ProtNLM"/>
    </source>
</evidence>
<dbReference type="InterPro" id="IPR011051">
    <property type="entry name" value="RmlC_Cupin_sf"/>
</dbReference>
<reference evidence="2" key="2">
    <citation type="submission" date="2023-02" db="EMBL/GenBank/DDBJ databases">
        <authorList>
            <person name="Rayyan A."/>
            <person name="Meyer T."/>
            <person name="Kyndt J.A."/>
        </authorList>
    </citation>
    <scope>NUCLEOTIDE SEQUENCE</scope>
    <source>
        <strain evidence="2">DSM 9987</strain>
    </source>
</reference>
<dbReference type="Proteomes" id="UP001165652">
    <property type="component" value="Unassembled WGS sequence"/>
</dbReference>
<dbReference type="EMBL" id="JAQQLI010000077">
    <property type="protein sequence ID" value="MDC7789524.1"/>
    <property type="molecule type" value="Genomic_DNA"/>
</dbReference>
<organism evidence="2 3">
    <name type="scientific">Rhodoplanes tepidamans</name>
    <name type="common">Rhodoplanes cryptolactis</name>
    <dbReference type="NCBI Taxonomy" id="200616"/>
    <lineage>
        <taxon>Bacteria</taxon>
        <taxon>Pseudomonadati</taxon>
        <taxon>Pseudomonadota</taxon>
        <taxon>Alphaproteobacteria</taxon>
        <taxon>Hyphomicrobiales</taxon>
        <taxon>Nitrobacteraceae</taxon>
        <taxon>Rhodoplanes</taxon>
    </lineage>
</organism>
<evidence type="ECO:0000256" key="1">
    <source>
        <dbReference type="SAM" id="MobiDB-lite"/>
    </source>
</evidence>
<keyword evidence="3" id="KW-1185">Reference proteome</keyword>
<sequence length="288" mass="30865">MNAAQRPATHARLYETAPDATDADGTRHWITRAANFCVVVSDAPAGAVLSRTGQADEHMLLLPPGTAATVEAGGETIAAAGDSLTILPPGDSRVTVTAPGRIARILSSTATDLLALASNAATYADGAPEVAPLAAWPTPPGGFRLRHYRLAELPSPDPGPLKMRVFQSCNLMVNVFERWPAPRDIRRLSPHSHDDFEQVSLGLAGAFEHHLRYPWTADKTVWREDEHVHYAASPNVLVIPARVIHTTHNVGPEPAWLIDVFGPPRLDFASKPGFVVNAGDYPLPAKAA</sequence>
<protein>
    <recommendedName>
        <fullName evidence="4">Cupin 2 conserved barrel domain-containing protein</fullName>
    </recommendedName>
</protein>
<evidence type="ECO:0000313" key="2">
    <source>
        <dbReference type="EMBL" id="MDC7789524.1"/>
    </source>
</evidence>
<dbReference type="Gene3D" id="2.60.120.10">
    <property type="entry name" value="Jelly Rolls"/>
    <property type="match status" value="1"/>
</dbReference>
<dbReference type="RefSeq" id="WP_272780348.1">
    <property type="nucleotide sequence ID" value="NZ_JAQQLI010000077.1"/>
</dbReference>
<proteinExistence type="predicted"/>
<reference evidence="2" key="1">
    <citation type="journal article" date="2023" name="Microbiol Resour">
        <title>Genome Sequences of Rhodoplanes serenus and Two Thermotolerant Strains, Rhodoplanes tepidamans and 'Rhodoplanes cryptolactis,' Further Refine the Genus.</title>
        <authorList>
            <person name="Rayyan A.A."/>
            <person name="Kyndt J.A."/>
        </authorList>
    </citation>
    <scope>NUCLEOTIDE SEQUENCE</scope>
    <source>
        <strain evidence="2">DSM 9987</strain>
    </source>
</reference>